<dbReference type="AlphaFoldDB" id="A0A7F5R2B8"/>
<evidence type="ECO:0000256" key="5">
    <source>
        <dbReference type="ARBA" id="ARBA00022963"/>
    </source>
</evidence>
<feature type="region of interest" description="Disordered" evidence="8">
    <location>
        <begin position="1"/>
        <end position="31"/>
    </location>
</feature>
<evidence type="ECO:0000256" key="2">
    <source>
        <dbReference type="ARBA" id="ARBA00008664"/>
    </source>
</evidence>
<evidence type="ECO:0000313" key="12">
    <source>
        <dbReference type="RefSeq" id="XP_025829452.1"/>
    </source>
</evidence>
<dbReference type="GO" id="GO:0035556">
    <property type="term" value="P:intracellular signal transduction"/>
    <property type="evidence" value="ECO:0007669"/>
    <property type="project" value="InterPro"/>
</dbReference>
<dbReference type="FunFam" id="3.30.870.10:FF:000036">
    <property type="entry name" value="Phospholipase"/>
    <property type="match status" value="1"/>
</dbReference>
<dbReference type="PROSITE" id="PS50035">
    <property type="entry name" value="PLD"/>
    <property type="match status" value="2"/>
</dbReference>
<dbReference type="SUPFAM" id="SSF50729">
    <property type="entry name" value="PH domain-like"/>
    <property type="match status" value="1"/>
</dbReference>
<keyword evidence="5 7" id="KW-0442">Lipid degradation</keyword>
<keyword evidence="4 7" id="KW-0378">Hydrolase</keyword>
<keyword evidence="6" id="KW-0443">Lipid metabolism</keyword>
<comment type="similarity">
    <text evidence="2 7">Belongs to the phospholipase D family.</text>
</comment>
<dbReference type="PANTHER" id="PTHR18896">
    <property type="entry name" value="PHOSPHOLIPASE D"/>
    <property type="match status" value="1"/>
</dbReference>
<dbReference type="RefSeq" id="XP_025829452.1">
    <property type="nucleotide sequence ID" value="XM_025973667.1"/>
</dbReference>
<dbReference type="Pfam" id="PF00787">
    <property type="entry name" value="PX"/>
    <property type="match status" value="1"/>
</dbReference>
<keyword evidence="11" id="KW-1185">Reference proteome</keyword>
<evidence type="ECO:0000256" key="3">
    <source>
        <dbReference type="ARBA" id="ARBA00022737"/>
    </source>
</evidence>
<dbReference type="CDD" id="cd01254">
    <property type="entry name" value="PH_PLD"/>
    <property type="match status" value="1"/>
</dbReference>
<name>A0A7F5R2B8_AGRPL</name>
<dbReference type="FunFam" id="3.30.870.10:FF:000048">
    <property type="entry name" value="Phospholipase"/>
    <property type="match status" value="1"/>
</dbReference>
<proteinExistence type="inferred from homology"/>
<dbReference type="PANTHER" id="PTHR18896:SF76">
    <property type="entry name" value="PHOSPHOLIPASE"/>
    <property type="match status" value="1"/>
</dbReference>
<evidence type="ECO:0000259" key="9">
    <source>
        <dbReference type="PROSITE" id="PS50035"/>
    </source>
</evidence>
<accession>A0A7F5R2B8</accession>
<dbReference type="InterPro" id="IPR001736">
    <property type="entry name" value="PLipase_D/transphosphatidylase"/>
</dbReference>
<dbReference type="CDD" id="cd09138">
    <property type="entry name" value="PLDc_vPLD1_2_yPLD_like_1"/>
    <property type="match status" value="1"/>
</dbReference>
<keyword evidence="3" id="KW-0677">Repeat</keyword>
<feature type="domain" description="PLD phosphodiesterase" evidence="9">
    <location>
        <begin position="484"/>
        <end position="511"/>
    </location>
</feature>
<sequence>MSSIDDAGFENVALDDDKTPRTPNSDDDFDDDLGVPHSLMIVSVEGTPIVVERKDDRDNTNKGKIAYSAIYRPTLKFSSYNRKIFIPEVEINATIVDYERNLTSHFLNPNLYTISFKHGDFVWKIKKRYNQIQHLHQQLVLFRTSLNIPFPTKTHREKRESFRNKKPKGTLPRFPKKPEVLVSYERIDQRIKQLEEYLNNLLSISIYRTHPETIAFLEVSHLSFIDGLGIKGKEGFVKKGSGSTRGCCNCMGCINSTFCIRCSHRCNDFWCTRWLNRWFFVKDTCFGYIDPKDGRIKCVVLFDQGFEVSFGMYATGLHTGLQLVTLSRQIVIKCGTRRHAKEWQEALKESANFLAKDFTQLNQHHSFAPIRNNIIASWFVDGATYMEAVADAIESAKEEVFIADWWLSPEIYLKRPAVDGDYWRLDKLLKRKAKQGVKIFVLLYKEVEMALGLNSYYSKQKLTEDCDDNIKVLRHPDHAKVGVFLWAHHEKIVVVDQTFAFLGGIDLCYGRWDDNQHRLTAEWCVTQPTVDVSTLRKKSSSVPGGEPIYPIPVPYYKRACELPDTPDEDYQESSSSSEATIPQLAPGDHLLLPNMNTSTVKCNTPEMERKNVLSTIKNKGTNLIKMIYSPNEDSVECSGVEGGDKIEANGTVMLQEPQEDLRNLDGSAKFWIGKDYVNFIVKDFTNLDSPFTDFIDRVTTPRMPWHDVGVCVQKAAARDVARHFIQRWNATKLEKAKFNPSYPYLLPKSYDFKTNIPEILTHNTHTVTCQVLRSCSTWSIGFLEPDTVEQSIHEAYIDIITRSQHYIYIENQFFITLPYSNPNTRNQIAEALFKRILRAHKEKAVFRVYVVMPLLPAFEGEIGDATGTSLHTITHWNYLSICRGKDSLLNRLKEAGVSDPSQYINFYGLRTHSKLNGEPITELVYVHSKLMIVDDKMVICGSANINDRSLIGKRDSEIAVLIEDETFDEGAMNGECFPSGKFAGGLRRQLFKEHLGLLGKENECIDIDITDPISEQFYKNVWYEKAKLNTSFYEKVFHCIPSDRVENFASLKEIQQELPLYSSEVSRAEKMLESIEGNLVLLPLNFLSKEVLTPAPGSFEGMMPTSLWT</sequence>
<dbReference type="CDD" id="cd09141">
    <property type="entry name" value="PLDc_vPLD1_2_yPLD_like_2"/>
    <property type="match status" value="1"/>
</dbReference>
<dbReference type="KEGG" id="apln:108741102"/>
<dbReference type="PROSITE" id="PS50195">
    <property type="entry name" value="PX"/>
    <property type="match status" value="1"/>
</dbReference>
<dbReference type="Pfam" id="PF00614">
    <property type="entry name" value="PLDc"/>
    <property type="match status" value="1"/>
</dbReference>
<evidence type="ECO:0000313" key="11">
    <source>
        <dbReference type="Proteomes" id="UP000192223"/>
    </source>
</evidence>
<dbReference type="PIRSF" id="PIRSF009376">
    <property type="entry name" value="Phospholipase_D_euk"/>
    <property type="match status" value="1"/>
</dbReference>
<dbReference type="GeneID" id="108741102"/>
<evidence type="ECO:0000256" key="7">
    <source>
        <dbReference type="PIRNR" id="PIRNR009376"/>
    </source>
</evidence>
<dbReference type="InParanoid" id="A0A7F5R2B8"/>
<dbReference type="FunFam" id="3.30.870.10:FF:000011">
    <property type="entry name" value="Phospholipase"/>
    <property type="match status" value="1"/>
</dbReference>
<dbReference type="GO" id="GO:0060627">
    <property type="term" value="P:regulation of vesicle-mediated transport"/>
    <property type="evidence" value="ECO:0007669"/>
    <property type="project" value="TreeGrafter"/>
</dbReference>
<dbReference type="GO" id="GO:0009395">
    <property type="term" value="P:phospholipid catabolic process"/>
    <property type="evidence" value="ECO:0007669"/>
    <property type="project" value="TreeGrafter"/>
</dbReference>
<feature type="domain" description="PX" evidence="10">
    <location>
        <begin position="90"/>
        <end position="223"/>
    </location>
</feature>
<dbReference type="InterPro" id="IPR015679">
    <property type="entry name" value="PLipase_D_fam"/>
</dbReference>
<reference evidence="12" key="1">
    <citation type="submission" date="2025-08" db="UniProtKB">
        <authorList>
            <consortium name="RefSeq"/>
        </authorList>
    </citation>
    <scope>IDENTIFICATION</scope>
    <source>
        <tissue evidence="12">Entire body</tissue>
    </source>
</reference>
<dbReference type="SMART" id="SM00155">
    <property type="entry name" value="PLDc"/>
    <property type="match status" value="2"/>
</dbReference>
<dbReference type="FunCoup" id="A0A7F5R2B8">
    <property type="interactions" value="1079"/>
</dbReference>
<gene>
    <name evidence="12" type="primary">LOC108741102</name>
</gene>
<dbReference type="OrthoDB" id="14911at2759"/>
<dbReference type="InterPro" id="IPR025202">
    <property type="entry name" value="PLD-like_dom"/>
</dbReference>
<dbReference type="SUPFAM" id="SSF64268">
    <property type="entry name" value="PX domain"/>
    <property type="match status" value="1"/>
</dbReference>
<organism evidence="11 12">
    <name type="scientific">Agrilus planipennis</name>
    <name type="common">Emerald ash borer</name>
    <name type="synonym">Agrilus marcopoli</name>
    <dbReference type="NCBI Taxonomy" id="224129"/>
    <lineage>
        <taxon>Eukaryota</taxon>
        <taxon>Metazoa</taxon>
        <taxon>Ecdysozoa</taxon>
        <taxon>Arthropoda</taxon>
        <taxon>Hexapoda</taxon>
        <taxon>Insecta</taxon>
        <taxon>Pterygota</taxon>
        <taxon>Neoptera</taxon>
        <taxon>Endopterygota</taxon>
        <taxon>Coleoptera</taxon>
        <taxon>Polyphaga</taxon>
        <taxon>Elateriformia</taxon>
        <taxon>Buprestoidea</taxon>
        <taxon>Buprestidae</taxon>
        <taxon>Agrilinae</taxon>
        <taxon>Agrilus</taxon>
    </lineage>
</organism>
<evidence type="ECO:0000256" key="1">
    <source>
        <dbReference type="ARBA" id="ARBA00000798"/>
    </source>
</evidence>
<protein>
    <recommendedName>
        <fullName evidence="7">Phospholipase</fullName>
        <ecNumber evidence="7">3.1.4.4</ecNumber>
    </recommendedName>
</protein>
<dbReference type="GO" id="GO:0035091">
    <property type="term" value="F:phosphatidylinositol binding"/>
    <property type="evidence" value="ECO:0007669"/>
    <property type="project" value="InterPro"/>
</dbReference>
<evidence type="ECO:0000259" key="10">
    <source>
        <dbReference type="PROSITE" id="PS50195"/>
    </source>
</evidence>
<dbReference type="EC" id="3.1.4.4" evidence="7"/>
<dbReference type="SUPFAM" id="SSF56024">
    <property type="entry name" value="Phospholipase D/nuclease"/>
    <property type="match status" value="2"/>
</dbReference>
<dbReference type="Proteomes" id="UP000192223">
    <property type="component" value="Unplaced"/>
</dbReference>
<evidence type="ECO:0000256" key="6">
    <source>
        <dbReference type="ARBA" id="ARBA00023098"/>
    </source>
</evidence>
<dbReference type="Gene3D" id="3.30.870.10">
    <property type="entry name" value="Endonuclease Chain A"/>
    <property type="match status" value="3"/>
</dbReference>
<dbReference type="SMART" id="SM00312">
    <property type="entry name" value="PX"/>
    <property type="match status" value="1"/>
</dbReference>
<dbReference type="Gene3D" id="3.30.1520.10">
    <property type="entry name" value="Phox-like domain"/>
    <property type="match status" value="1"/>
</dbReference>
<dbReference type="GO" id="GO:0006654">
    <property type="term" value="P:phosphatidic acid biosynthetic process"/>
    <property type="evidence" value="ECO:0007669"/>
    <property type="project" value="InterPro"/>
</dbReference>
<evidence type="ECO:0000256" key="4">
    <source>
        <dbReference type="ARBA" id="ARBA00022801"/>
    </source>
</evidence>
<dbReference type="InterPro" id="IPR016555">
    <property type="entry name" value="PLipase_D_euk"/>
</dbReference>
<evidence type="ECO:0000256" key="8">
    <source>
        <dbReference type="SAM" id="MobiDB-lite"/>
    </source>
</evidence>
<dbReference type="InterPro" id="IPR001683">
    <property type="entry name" value="PX_dom"/>
</dbReference>
<dbReference type="CDD" id="cd06895">
    <property type="entry name" value="PX_PLD"/>
    <property type="match status" value="1"/>
</dbReference>
<dbReference type="FunFam" id="2.30.29.30:FF:000351">
    <property type="entry name" value="Phospholipase"/>
    <property type="match status" value="1"/>
</dbReference>
<feature type="region of interest" description="Disordered" evidence="8">
    <location>
        <begin position="562"/>
        <end position="581"/>
    </location>
</feature>
<comment type="catalytic activity">
    <reaction evidence="1 7">
        <text>a 1,2-diacyl-sn-glycero-3-phosphocholine + H2O = a 1,2-diacyl-sn-glycero-3-phosphate + choline + H(+)</text>
        <dbReference type="Rhea" id="RHEA:14445"/>
        <dbReference type="ChEBI" id="CHEBI:15354"/>
        <dbReference type="ChEBI" id="CHEBI:15377"/>
        <dbReference type="ChEBI" id="CHEBI:15378"/>
        <dbReference type="ChEBI" id="CHEBI:57643"/>
        <dbReference type="ChEBI" id="CHEBI:58608"/>
        <dbReference type="EC" id="3.1.4.4"/>
    </reaction>
</comment>
<dbReference type="GO" id="GO:0004630">
    <property type="term" value="F:phospholipase D activity"/>
    <property type="evidence" value="ECO:0007669"/>
    <property type="project" value="UniProtKB-UniRule"/>
</dbReference>
<dbReference type="InterPro" id="IPR036871">
    <property type="entry name" value="PX_dom_sf"/>
</dbReference>
<feature type="domain" description="PLD phosphodiesterase" evidence="9">
    <location>
        <begin position="922"/>
        <end position="949"/>
    </location>
</feature>
<dbReference type="Pfam" id="PF13091">
    <property type="entry name" value="PLDc_2"/>
    <property type="match status" value="1"/>
</dbReference>